<keyword evidence="2 6" id="KW-0812">Transmembrane</keyword>
<dbReference type="PANTHER" id="PTHR15549">
    <property type="entry name" value="PAIRED IMMUNOGLOBULIN-LIKE TYPE 2 RECEPTOR"/>
    <property type="match status" value="1"/>
</dbReference>
<dbReference type="Gene3D" id="2.40.70.10">
    <property type="entry name" value="Acid Proteases"/>
    <property type="match status" value="1"/>
</dbReference>
<evidence type="ECO:0008006" key="9">
    <source>
        <dbReference type="Google" id="ProtNLM"/>
    </source>
</evidence>
<feature type="region of interest" description="Disordered" evidence="5">
    <location>
        <begin position="472"/>
        <end position="580"/>
    </location>
</feature>
<comment type="subcellular location">
    <subcellularLocation>
        <location evidence="1">Membrane</location>
        <topology evidence="1">Single-pass membrane protein</topology>
    </subcellularLocation>
</comment>
<dbReference type="InterPro" id="IPR051694">
    <property type="entry name" value="Immunoregulatory_rcpt-like"/>
</dbReference>
<reference evidence="7 8" key="1">
    <citation type="submission" date="2023-08" db="EMBL/GenBank/DDBJ databases">
        <title>Black Yeasts Isolated from many extreme environments.</title>
        <authorList>
            <person name="Coleine C."/>
            <person name="Stajich J.E."/>
            <person name="Selbmann L."/>
        </authorList>
    </citation>
    <scope>NUCLEOTIDE SEQUENCE [LARGE SCALE GENOMIC DNA]</scope>
    <source>
        <strain evidence="7 8">CCFEE 5885</strain>
    </source>
</reference>
<evidence type="ECO:0000313" key="8">
    <source>
        <dbReference type="Proteomes" id="UP001345013"/>
    </source>
</evidence>
<feature type="transmembrane region" description="Helical" evidence="6">
    <location>
        <begin position="426"/>
        <end position="448"/>
    </location>
</feature>
<proteinExistence type="predicted"/>
<dbReference type="InterPro" id="IPR021109">
    <property type="entry name" value="Peptidase_aspartic_dom_sf"/>
</dbReference>
<evidence type="ECO:0000256" key="1">
    <source>
        <dbReference type="ARBA" id="ARBA00004167"/>
    </source>
</evidence>
<organism evidence="7 8">
    <name type="scientific">Lithohypha guttulata</name>
    <dbReference type="NCBI Taxonomy" id="1690604"/>
    <lineage>
        <taxon>Eukaryota</taxon>
        <taxon>Fungi</taxon>
        <taxon>Dikarya</taxon>
        <taxon>Ascomycota</taxon>
        <taxon>Pezizomycotina</taxon>
        <taxon>Eurotiomycetes</taxon>
        <taxon>Chaetothyriomycetidae</taxon>
        <taxon>Chaetothyriales</taxon>
        <taxon>Trichomeriaceae</taxon>
        <taxon>Lithohypha</taxon>
    </lineage>
</organism>
<gene>
    <name evidence="7" type="ORF">LTR24_009436</name>
</gene>
<keyword evidence="4 6" id="KW-0472">Membrane</keyword>
<accession>A0ABR0JXD3</accession>
<evidence type="ECO:0000256" key="3">
    <source>
        <dbReference type="ARBA" id="ARBA00022989"/>
    </source>
</evidence>
<evidence type="ECO:0000256" key="4">
    <source>
        <dbReference type="ARBA" id="ARBA00023136"/>
    </source>
</evidence>
<keyword evidence="8" id="KW-1185">Reference proteome</keyword>
<feature type="region of interest" description="Disordered" evidence="5">
    <location>
        <begin position="382"/>
        <end position="421"/>
    </location>
</feature>
<comment type="caution">
    <text evidence="7">The sequence shown here is derived from an EMBL/GenBank/DDBJ whole genome shotgun (WGS) entry which is preliminary data.</text>
</comment>
<keyword evidence="3 6" id="KW-1133">Transmembrane helix</keyword>
<evidence type="ECO:0000256" key="2">
    <source>
        <dbReference type="ARBA" id="ARBA00022692"/>
    </source>
</evidence>
<dbReference type="Proteomes" id="UP001345013">
    <property type="component" value="Unassembled WGS sequence"/>
</dbReference>
<dbReference type="SUPFAM" id="SSF50630">
    <property type="entry name" value="Acid proteases"/>
    <property type="match status" value="1"/>
</dbReference>
<evidence type="ECO:0000313" key="7">
    <source>
        <dbReference type="EMBL" id="KAK5077661.1"/>
    </source>
</evidence>
<sequence>MELSTCVLSGVEPLLFPITNNPVSIEGSATRKGIALSIANQLFSVDPFANQNNTFLANVDTCGSKSNSSCVAFYGGLYDPPDSVVITGDPAAWNGTPGEVGPGDGYRDLLFNDLLRIGPFEIPGFPFGTYESDSGGWTDPSSLGIGVNSSFLEAALNGSMIGTKQWSLWPGDLRNNIDGLLVIGGYDEDRVAGEFTSFDTNEQLGVGPYVEITGMDWESSTGNITNLMPNNTRSMRATLEPAYHWLEMPNESYLKFAAATNSTFYNETSGFYQYYQWPEGNLTITLSNGLRTTIPQTDLFEYPTYFNDRGYLEVLNKTYLHTSVTWTGPLDDLNSVAYPLWLGQPFMTQKLLVTDWDGGTFYLADAIRTDLGPGARSLKPLCTGGVSPSATPTTLPPLPSATSNSDNGKGSDDDGEPNNSTNVGAIAGGVVGGVAGLAIIGILAFCLVRRRKKQRRVSEGQQQQYFPEVAEAPYRNELSSPPPKYISGGVYEADNATTPDPSQRYASSLAQTGGTQNPSSPRSELGTTSPSPWDGEHASGRAGLATEMSTRQHGMLSGNKFSATSGPLEMPENYDERGRA</sequence>
<feature type="compositionally biased region" description="Polar residues" evidence="5">
    <location>
        <begin position="495"/>
        <end position="531"/>
    </location>
</feature>
<name>A0ABR0JXD3_9EURO</name>
<dbReference type="EMBL" id="JAVRRG010000207">
    <property type="protein sequence ID" value="KAK5077661.1"/>
    <property type="molecule type" value="Genomic_DNA"/>
</dbReference>
<evidence type="ECO:0000256" key="6">
    <source>
        <dbReference type="SAM" id="Phobius"/>
    </source>
</evidence>
<evidence type="ECO:0000256" key="5">
    <source>
        <dbReference type="SAM" id="MobiDB-lite"/>
    </source>
</evidence>
<protein>
    <recommendedName>
        <fullName evidence="9">Peptidase A1 domain-containing protein</fullName>
    </recommendedName>
</protein>